<evidence type="ECO:0000313" key="1">
    <source>
        <dbReference type="EMBL" id="NER31423.1"/>
    </source>
</evidence>
<evidence type="ECO:0008006" key="2">
    <source>
        <dbReference type="Google" id="ProtNLM"/>
    </source>
</evidence>
<dbReference type="InterPro" id="IPR036390">
    <property type="entry name" value="WH_DNA-bd_sf"/>
</dbReference>
<dbReference type="AlphaFoldDB" id="A0A6B3NIC0"/>
<comment type="caution">
    <text evidence="1">The sequence shown here is derived from an EMBL/GenBank/DDBJ whole genome shotgun (WGS) entry which is preliminary data.</text>
</comment>
<accession>A0A6B3NIC0</accession>
<dbReference type="SUPFAM" id="SSF46785">
    <property type="entry name" value="Winged helix' DNA-binding domain"/>
    <property type="match status" value="1"/>
</dbReference>
<proteinExistence type="predicted"/>
<gene>
    <name evidence="1" type="ORF">F6J89_28350</name>
</gene>
<reference evidence="1" key="1">
    <citation type="submission" date="2019-11" db="EMBL/GenBank/DDBJ databases">
        <title>Genomic insights into an expanded diversity of filamentous marine cyanobacteria reveals the extraordinary biosynthetic potential of Moorea and Okeania.</title>
        <authorList>
            <person name="Ferreira Leao T."/>
            <person name="Wang M."/>
            <person name="Moss N."/>
            <person name="Da Silva R."/>
            <person name="Sanders J."/>
            <person name="Nurk S."/>
            <person name="Gurevich A."/>
            <person name="Humphrey G."/>
            <person name="Reher R."/>
            <person name="Zhu Q."/>
            <person name="Belda-Ferre P."/>
            <person name="Glukhov E."/>
            <person name="Rex R."/>
            <person name="Dorrestein P.C."/>
            <person name="Knight R."/>
            <person name="Pevzner P."/>
            <person name="Gerwick W.H."/>
            <person name="Gerwick L."/>
        </authorList>
    </citation>
    <scope>NUCLEOTIDE SEQUENCE</scope>
    <source>
        <strain evidence="1">SIO1C4</strain>
    </source>
</reference>
<organism evidence="1">
    <name type="scientific">Symploca sp. SIO1C4</name>
    <dbReference type="NCBI Taxonomy" id="2607765"/>
    <lineage>
        <taxon>Bacteria</taxon>
        <taxon>Bacillati</taxon>
        <taxon>Cyanobacteriota</taxon>
        <taxon>Cyanophyceae</taxon>
        <taxon>Coleofasciculales</taxon>
        <taxon>Coleofasciculaceae</taxon>
        <taxon>Symploca</taxon>
    </lineage>
</organism>
<sequence length="107" mass="12256">MLMTTGVVMNDKLLTGVRKILFLTIANNPRITQTQLCALSFSRGGDVHRLNHHLMGLESEGFIRVTHRGKRGQFRYTITKSKGKQMLKYLQQSNPLLRIQNFGIQNE</sequence>
<name>A0A6B3NIC0_9CYAN</name>
<dbReference type="EMBL" id="JAAHFQ010000813">
    <property type="protein sequence ID" value="NER31423.1"/>
    <property type="molecule type" value="Genomic_DNA"/>
</dbReference>
<protein>
    <recommendedName>
        <fullName evidence="2">MarR family transcriptional regulator</fullName>
    </recommendedName>
</protein>